<keyword evidence="3" id="KW-0343">GTPase activation</keyword>
<keyword evidence="6" id="KW-0344">Guanine-nucleotide releasing factor</keyword>
<dbReference type="SMART" id="SM00233">
    <property type="entry name" value="PH"/>
    <property type="match status" value="1"/>
</dbReference>
<evidence type="ECO:0000256" key="11">
    <source>
        <dbReference type="SAM" id="MobiDB-lite"/>
    </source>
</evidence>
<feature type="compositionally biased region" description="Polar residues" evidence="11">
    <location>
        <begin position="918"/>
        <end position="929"/>
    </location>
</feature>
<keyword evidence="9" id="KW-0175">Coiled coil</keyword>
<dbReference type="GO" id="GO:0005085">
    <property type="term" value="F:guanyl-nucleotide exchange factor activity"/>
    <property type="evidence" value="ECO:0007669"/>
    <property type="project" value="UniProtKB-KW"/>
</dbReference>
<dbReference type="InterPro" id="IPR035899">
    <property type="entry name" value="DBL_dom_sf"/>
</dbReference>
<comment type="caution">
    <text evidence="15">The sequence shown here is derived from an EMBL/GenBank/DDBJ whole genome shotgun (WGS) entry which is preliminary data.</text>
</comment>
<keyword evidence="5" id="KW-0597">Phosphoprotein</keyword>
<feature type="compositionally biased region" description="Polar residues" evidence="11">
    <location>
        <begin position="324"/>
        <end position="337"/>
    </location>
</feature>
<dbReference type="InterPro" id="IPR015212">
    <property type="entry name" value="RGS-like_dom"/>
</dbReference>
<feature type="compositionally biased region" description="Polar residues" evidence="11">
    <location>
        <begin position="831"/>
        <end position="846"/>
    </location>
</feature>
<evidence type="ECO:0000256" key="3">
    <source>
        <dbReference type="ARBA" id="ARBA00022468"/>
    </source>
</evidence>
<dbReference type="Pfam" id="PF17838">
    <property type="entry name" value="PH_16"/>
    <property type="match status" value="1"/>
</dbReference>
<dbReference type="Proteomes" id="UP000663852">
    <property type="component" value="Unassembled WGS sequence"/>
</dbReference>
<reference evidence="15" key="1">
    <citation type="submission" date="2021-02" db="EMBL/GenBank/DDBJ databases">
        <authorList>
            <person name="Nowell W R."/>
        </authorList>
    </citation>
    <scope>NUCLEOTIDE SEQUENCE</scope>
</reference>
<dbReference type="GO" id="GO:0005737">
    <property type="term" value="C:cytoplasm"/>
    <property type="evidence" value="ECO:0007669"/>
    <property type="project" value="UniProtKB-SubCell"/>
</dbReference>
<dbReference type="GO" id="GO:0007186">
    <property type="term" value="P:G protein-coupled receptor signaling pathway"/>
    <property type="evidence" value="ECO:0007669"/>
    <property type="project" value="TreeGrafter"/>
</dbReference>
<feature type="domain" description="RGS" evidence="14">
    <location>
        <begin position="545"/>
        <end position="649"/>
    </location>
</feature>
<evidence type="ECO:0000256" key="8">
    <source>
        <dbReference type="ARBA" id="ARBA00022833"/>
    </source>
</evidence>
<feature type="compositionally biased region" description="Polar residues" evidence="11">
    <location>
        <begin position="1618"/>
        <end position="1636"/>
    </location>
</feature>
<evidence type="ECO:0000256" key="10">
    <source>
        <dbReference type="ARBA" id="ARBA00023136"/>
    </source>
</evidence>
<feature type="region of interest" description="Disordered" evidence="11">
    <location>
        <begin position="309"/>
        <end position="337"/>
    </location>
</feature>
<feature type="region of interest" description="Disordered" evidence="11">
    <location>
        <begin position="918"/>
        <end position="939"/>
    </location>
</feature>
<feature type="region of interest" description="Disordered" evidence="11">
    <location>
        <begin position="1575"/>
        <end position="1651"/>
    </location>
</feature>
<dbReference type="InterPro" id="IPR016137">
    <property type="entry name" value="RGS"/>
</dbReference>
<evidence type="ECO:0000259" key="12">
    <source>
        <dbReference type="PROSITE" id="PS50010"/>
    </source>
</evidence>
<dbReference type="InterPro" id="IPR002219">
    <property type="entry name" value="PKC_DAG/PE"/>
</dbReference>
<dbReference type="PROSITE" id="PS50081">
    <property type="entry name" value="ZF_DAG_PE_2"/>
    <property type="match status" value="1"/>
</dbReference>
<evidence type="ECO:0000256" key="7">
    <source>
        <dbReference type="ARBA" id="ARBA00022723"/>
    </source>
</evidence>
<keyword evidence="10" id="KW-0472">Membrane</keyword>
<dbReference type="OrthoDB" id="2272012at2759"/>
<dbReference type="Gene3D" id="2.30.29.30">
    <property type="entry name" value="Pleckstrin-homology domain (PH domain)/Phosphotyrosine-binding domain (PTB)"/>
    <property type="match status" value="1"/>
</dbReference>
<evidence type="ECO:0000256" key="2">
    <source>
        <dbReference type="ARBA" id="ARBA00004496"/>
    </source>
</evidence>
<feature type="region of interest" description="Disordered" evidence="11">
    <location>
        <begin position="236"/>
        <end position="263"/>
    </location>
</feature>
<dbReference type="SUPFAM" id="SSF57889">
    <property type="entry name" value="Cysteine-rich domain"/>
    <property type="match status" value="1"/>
</dbReference>
<dbReference type="InterPro" id="IPR046349">
    <property type="entry name" value="C1-like_sf"/>
</dbReference>
<feature type="domain" description="DH" evidence="12">
    <location>
        <begin position="965"/>
        <end position="1155"/>
    </location>
</feature>
<gene>
    <name evidence="15" type="ORF">EDS130_LOCUS7164</name>
</gene>
<name>A0A813VM55_ADIRI</name>
<keyword evidence="8" id="KW-0862">Zinc</keyword>
<feature type="compositionally biased region" description="Basic and acidic residues" evidence="11">
    <location>
        <begin position="1603"/>
        <end position="1617"/>
    </location>
</feature>
<dbReference type="InterPro" id="IPR011993">
    <property type="entry name" value="PH-like_dom_sf"/>
</dbReference>
<dbReference type="Pfam" id="PF00130">
    <property type="entry name" value="C1_1"/>
    <property type="match status" value="1"/>
</dbReference>
<dbReference type="PANTHER" id="PTHR45872:SF2">
    <property type="entry name" value="RHO GUANINE NUCLEOTIDE EXCHANGE FACTOR 2, ISOFORM D"/>
    <property type="match status" value="1"/>
</dbReference>
<feature type="compositionally biased region" description="Polar residues" evidence="11">
    <location>
        <begin position="417"/>
        <end position="434"/>
    </location>
</feature>
<dbReference type="EMBL" id="CAJNOJ010000021">
    <property type="protein sequence ID" value="CAF0847797.1"/>
    <property type="molecule type" value="Genomic_DNA"/>
</dbReference>
<dbReference type="PROSITE" id="PS50132">
    <property type="entry name" value="RGS"/>
    <property type="match status" value="1"/>
</dbReference>
<dbReference type="PANTHER" id="PTHR45872">
    <property type="entry name" value="RHO GUANINE NUCLEOTIDE EXCHANGE FACTOR 2, ISOFORM D"/>
    <property type="match status" value="1"/>
</dbReference>
<dbReference type="SMART" id="SM00325">
    <property type="entry name" value="RhoGEF"/>
    <property type="match status" value="1"/>
</dbReference>
<dbReference type="GO" id="GO:0001664">
    <property type="term" value="F:G protein-coupled receptor binding"/>
    <property type="evidence" value="ECO:0007669"/>
    <property type="project" value="TreeGrafter"/>
</dbReference>
<dbReference type="GO" id="GO:0005096">
    <property type="term" value="F:GTPase activator activity"/>
    <property type="evidence" value="ECO:0007669"/>
    <property type="project" value="UniProtKB-KW"/>
</dbReference>
<feature type="compositionally biased region" description="Polar residues" evidence="11">
    <location>
        <begin position="170"/>
        <end position="184"/>
    </location>
</feature>
<dbReference type="InterPro" id="IPR036305">
    <property type="entry name" value="RGS_sf"/>
</dbReference>
<dbReference type="SUPFAM" id="SSF50729">
    <property type="entry name" value="PH domain-like"/>
    <property type="match status" value="1"/>
</dbReference>
<dbReference type="PROSITE" id="PS50010">
    <property type="entry name" value="DH_2"/>
    <property type="match status" value="1"/>
</dbReference>
<dbReference type="Gene3D" id="1.10.167.10">
    <property type="entry name" value="Regulator of G-protein Signalling 4, domain 2"/>
    <property type="match status" value="1"/>
</dbReference>
<evidence type="ECO:0000256" key="6">
    <source>
        <dbReference type="ARBA" id="ARBA00022658"/>
    </source>
</evidence>
<feature type="region of interest" description="Disordered" evidence="11">
    <location>
        <begin position="169"/>
        <end position="191"/>
    </location>
</feature>
<evidence type="ECO:0000256" key="9">
    <source>
        <dbReference type="ARBA" id="ARBA00023054"/>
    </source>
</evidence>
<dbReference type="InterPro" id="IPR044926">
    <property type="entry name" value="RGS_subdomain_2"/>
</dbReference>
<comment type="subcellular location">
    <subcellularLocation>
        <location evidence="2">Cytoplasm</location>
    </subcellularLocation>
    <subcellularLocation>
        <location evidence="1">Membrane</location>
    </subcellularLocation>
</comment>
<keyword evidence="4" id="KW-0963">Cytoplasm</keyword>
<dbReference type="CDD" id="cd00160">
    <property type="entry name" value="RhoGEF"/>
    <property type="match status" value="1"/>
</dbReference>
<sequence>MTSSISVHIPDCKLGTVRVDRTVDIYPTPIINDESIFHVKSYVPKLILKQQLTEVPGELFIEDCSDERQYAPKTKWNYQSRSADEDESDIAVIYSLVRCATTRRTSVPYLSVLPLATNVNIPRPCAARTYTSEPPLTPIVTHVSKQAEIKTLTSTRTITTITTPVTTATQLSPPTRIQTSTSFTSHDRPSAPLIAIKPRPYSFRSSGRNVFERQISHITERVTQLHETFFSRLSHSHLPHQPRNRSLSTSHPPITDLNSDESDLIEKHLVRPRPKSETYEDHHRVQTAGPYAQLTLLGQPRANPAFQTQKSVSSSETQNERVQFRTQISTPERSSSTLFDAKKARDAYDKIFKQFETARKELDRQRAKGSNHNTARITQLEKQLRQFEQQLNEIKRRLESIEPNCDSSQTKHDDNQVNRTNTFIESSTNRSNTFPHGISSHKKQNSLPESTISQLITGGLPSTNANSPLHHIKRKFQTGKTEAFDLVKNTDTLNNIPAEEVFKFRELIENEDENNHANQSNVQSISTFDDLQLLINTTNWIPITIFLNFLLTDTNSDPSHLLFYLITEELRSKKAENRAELVRWAFEIHSTFTMYSSPLYIGLPQSQMDAINRSLMVHQIDMNEDMKIVFNDARDHAKSAISNRQLPDFNQKRTVTANNDLTSKQTHFVDERLRSIFEQHYKSVSTEDWNSTKNNRSLALLCSLATYLKRCDIKKCGNIPLEKIPKFLDREPKRLLAKLQRATPMKKIKEHQFNEHQFTTETLCQFCYKPLWGINYQGYLCGYCQQAYHRECVLNSEKCSKDRVKFRKMPSNRNPPSPSRTESVIDGRESSVPNEINENTPGSTDGTDPEGNAAANDQNKNPTVGRCSSDRRAAPDRPAAPKNRSSSNPQMGGNTIDELLNHHNDNELANQQDPMYQQATSSELLTQQAADGDSDLEADVNTLPNLSEVIPADVLQILYQTREWKFQTTINELIHTQRTHLKSLKIMKKCFREPMERFPGMSPVELDCIFRNLDQLIHLHTQFKYALRQHREDAKDHVVRNISDVILKFLDGENGEEFARACAYFIEDQSQAIKLIKKKEQSPDFAALMRTCESNPLCRRLTLKDYLPSVMTRFTKYKMLFEAMQKFVTEDPMESEKLTRCIECADYILKRMNEARLKKEQEALLRQIKSNLDIQIPNDAKVQNLKDCLEVSNDRLIYSGTLKLLPDLTTQKTEFECCLFTDIFVFFQKIPIQPSEQRGIEESYKYVLKEHQRDANSGRTQRSRPLGSTTKFTTGQNFILTPIIRLEHLLIKKKACGGARSFYVIDTDKKQLIEVEANSKDDLEKWLGWIEKARKSLDKPKPFLSSLDEKILRSSSSTSTIRSTIIEEDPNNQLLESNDKDTLQSITESILPIDKELKRLLYEKQMLLARLLNIPQDTTNAPTYSLKPNSSLEAISYANSYYNQLLQVITQPQNETTGTVDIHSISTVLIQLGDQLSLALKLINQSFKHKDNENLLLRRNSTSFTVTPSLNGEQNPSYSDMPISSLHSSQSLSSVITPFQQQSSITDLDEGVKTTPLKQLHVAREIVERYDEGVFDDGAGSQTEDENNSVVIADSDDEDEVEHFDTTDVDGHQRHMNENSLQDTQTHPTGDKNSNVFDEDNLKANEPASEA</sequence>
<dbReference type="SUPFAM" id="SSF48065">
    <property type="entry name" value="DBL homology domain (DH-domain)"/>
    <property type="match status" value="1"/>
</dbReference>
<dbReference type="Pfam" id="PF00621">
    <property type="entry name" value="RhoGEF"/>
    <property type="match status" value="1"/>
</dbReference>
<evidence type="ECO:0000259" key="13">
    <source>
        <dbReference type="PROSITE" id="PS50081"/>
    </source>
</evidence>
<organism evidence="15 16">
    <name type="scientific">Adineta ricciae</name>
    <name type="common">Rotifer</name>
    <dbReference type="NCBI Taxonomy" id="249248"/>
    <lineage>
        <taxon>Eukaryota</taxon>
        <taxon>Metazoa</taxon>
        <taxon>Spiralia</taxon>
        <taxon>Gnathifera</taxon>
        <taxon>Rotifera</taxon>
        <taxon>Eurotatoria</taxon>
        <taxon>Bdelloidea</taxon>
        <taxon>Adinetida</taxon>
        <taxon>Adinetidae</taxon>
        <taxon>Adineta</taxon>
    </lineage>
</organism>
<evidence type="ECO:0000259" key="14">
    <source>
        <dbReference type="PROSITE" id="PS50132"/>
    </source>
</evidence>
<feature type="compositionally biased region" description="Polar residues" evidence="11">
    <location>
        <begin position="883"/>
        <end position="893"/>
    </location>
</feature>
<dbReference type="PROSITE" id="PS00479">
    <property type="entry name" value="ZF_DAG_PE_1"/>
    <property type="match status" value="1"/>
</dbReference>
<dbReference type="InterPro" id="IPR001849">
    <property type="entry name" value="PH_domain"/>
</dbReference>
<dbReference type="GO" id="GO:0016020">
    <property type="term" value="C:membrane"/>
    <property type="evidence" value="ECO:0007669"/>
    <property type="project" value="UniProtKB-SubCell"/>
</dbReference>
<dbReference type="Gene3D" id="3.30.60.20">
    <property type="match status" value="1"/>
</dbReference>
<accession>A0A813VM55</accession>
<dbReference type="Gene3D" id="1.20.900.10">
    <property type="entry name" value="Dbl homology (DH) domain"/>
    <property type="match status" value="1"/>
</dbReference>
<dbReference type="InterPro" id="IPR041020">
    <property type="entry name" value="PH_16"/>
</dbReference>
<dbReference type="InterPro" id="IPR000219">
    <property type="entry name" value="DH_dom"/>
</dbReference>
<evidence type="ECO:0000256" key="5">
    <source>
        <dbReference type="ARBA" id="ARBA00022553"/>
    </source>
</evidence>
<evidence type="ECO:0000313" key="15">
    <source>
        <dbReference type="EMBL" id="CAF0847797.1"/>
    </source>
</evidence>
<evidence type="ECO:0000313" key="16">
    <source>
        <dbReference type="Proteomes" id="UP000663852"/>
    </source>
</evidence>
<keyword evidence="7" id="KW-0479">Metal-binding</keyword>
<protein>
    <submittedName>
        <fullName evidence="15">Uncharacterized protein</fullName>
    </submittedName>
</protein>
<proteinExistence type="predicted"/>
<feature type="region of interest" description="Disordered" evidence="11">
    <location>
        <begin position="403"/>
        <end position="447"/>
    </location>
</feature>
<dbReference type="SMART" id="SM00109">
    <property type="entry name" value="C1"/>
    <property type="match status" value="1"/>
</dbReference>
<feature type="region of interest" description="Disordered" evidence="11">
    <location>
        <begin position="806"/>
        <end position="898"/>
    </location>
</feature>
<dbReference type="GO" id="GO:0046872">
    <property type="term" value="F:metal ion binding"/>
    <property type="evidence" value="ECO:0007669"/>
    <property type="project" value="UniProtKB-KW"/>
</dbReference>
<evidence type="ECO:0000256" key="1">
    <source>
        <dbReference type="ARBA" id="ARBA00004370"/>
    </source>
</evidence>
<dbReference type="SUPFAM" id="SSF48097">
    <property type="entry name" value="Regulator of G-protein signaling, RGS"/>
    <property type="match status" value="1"/>
</dbReference>
<feature type="domain" description="Phorbol-ester/DAG-type" evidence="13">
    <location>
        <begin position="750"/>
        <end position="799"/>
    </location>
</feature>
<evidence type="ECO:0000256" key="4">
    <source>
        <dbReference type="ARBA" id="ARBA00022490"/>
    </source>
</evidence>
<dbReference type="Pfam" id="PF09128">
    <property type="entry name" value="RGS-like"/>
    <property type="match status" value="1"/>
</dbReference>